<comment type="caution">
    <text evidence="3">The sequence shown here is derived from an EMBL/GenBank/DDBJ whole genome shotgun (WGS) entry which is preliminary data.</text>
</comment>
<dbReference type="InterPro" id="IPR050704">
    <property type="entry name" value="Peptidase_C85-like"/>
</dbReference>
<dbReference type="PANTHER" id="PTHR12419:SF10">
    <property type="entry name" value="DEUBIQUITINASE OTUD6B"/>
    <property type="match status" value="1"/>
</dbReference>
<dbReference type="PANTHER" id="PTHR12419">
    <property type="entry name" value="OTU DOMAIN CONTAINING PROTEIN"/>
    <property type="match status" value="1"/>
</dbReference>
<feature type="compositionally biased region" description="Low complexity" evidence="1">
    <location>
        <begin position="13"/>
        <end position="28"/>
    </location>
</feature>
<dbReference type="InterPro" id="IPR003323">
    <property type="entry name" value="OTU_dom"/>
</dbReference>
<dbReference type="Pfam" id="PF02338">
    <property type="entry name" value="OTU"/>
    <property type="match status" value="1"/>
</dbReference>
<dbReference type="Proteomes" id="UP000683000">
    <property type="component" value="Unassembled WGS sequence"/>
</dbReference>
<dbReference type="AlphaFoldDB" id="A0A8I2YRI2"/>
<dbReference type="InterPro" id="IPR038765">
    <property type="entry name" value="Papain-like_cys_pep_sf"/>
</dbReference>
<dbReference type="GO" id="GO:0004843">
    <property type="term" value="F:cysteine-type deubiquitinase activity"/>
    <property type="evidence" value="ECO:0007669"/>
    <property type="project" value="TreeGrafter"/>
</dbReference>
<keyword evidence="4" id="KW-1185">Reference proteome</keyword>
<dbReference type="CDD" id="cd22748">
    <property type="entry name" value="OTU_OTUD6-like"/>
    <property type="match status" value="1"/>
</dbReference>
<dbReference type="EMBL" id="JAGFBS010000012">
    <property type="protein sequence ID" value="KAG6376112.1"/>
    <property type="molecule type" value="Genomic_DNA"/>
</dbReference>
<proteinExistence type="predicted"/>
<evidence type="ECO:0000313" key="3">
    <source>
        <dbReference type="EMBL" id="KAG6376112.1"/>
    </source>
</evidence>
<evidence type="ECO:0000313" key="4">
    <source>
        <dbReference type="Proteomes" id="UP000683000"/>
    </source>
</evidence>
<dbReference type="Gene3D" id="3.90.70.80">
    <property type="match status" value="1"/>
</dbReference>
<dbReference type="SUPFAM" id="SSF54001">
    <property type="entry name" value="Cysteine proteinases"/>
    <property type="match status" value="1"/>
</dbReference>
<dbReference type="OrthoDB" id="415023at2759"/>
<feature type="domain" description="OTU" evidence="2">
    <location>
        <begin position="119"/>
        <end position="277"/>
    </location>
</feature>
<evidence type="ECO:0000259" key="2">
    <source>
        <dbReference type="PROSITE" id="PS50802"/>
    </source>
</evidence>
<reference evidence="3" key="1">
    <citation type="submission" date="2021-03" db="EMBL/GenBank/DDBJ databases">
        <title>Evolutionary innovations through gain and loss of genes in the ectomycorrhizal Boletales.</title>
        <authorList>
            <person name="Wu G."/>
            <person name="Miyauchi S."/>
            <person name="Morin E."/>
            <person name="Yang Z.-L."/>
            <person name="Xu J."/>
            <person name="Martin F.M."/>
        </authorList>
    </citation>
    <scope>NUCLEOTIDE SEQUENCE</scope>
    <source>
        <strain evidence="3">BR01</strain>
    </source>
</reference>
<dbReference type="PROSITE" id="PS50802">
    <property type="entry name" value="OTU"/>
    <property type="match status" value="1"/>
</dbReference>
<feature type="region of interest" description="Disordered" evidence="1">
    <location>
        <begin position="1"/>
        <end position="78"/>
    </location>
</feature>
<name>A0A8I2YRI2_9AGAM</name>
<dbReference type="GO" id="GO:0016579">
    <property type="term" value="P:protein deubiquitination"/>
    <property type="evidence" value="ECO:0007669"/>
    <property type="project" value="TreeGrafter"/>
</dbReference>
<gene>
    <name evidence="3" type="ORF">JVT61DRAFT_2084</name>
</gene>
<protein>
    <recommendedName>
        <fullName evidence="2">OTU domain-containing protein</fullName>
    </recommendedName>
</protein>
<sequence length="292" mass="32033">MPTSKRNKSKKFTPATPTSTLPSQSPLPGDESMDDLFAELDLRDKQSQPESQDTPEEKVEEKIESGSRKQNSKVRHLARQARKAAALAQNLAPSNPEADAQVDREIKLEGNVNKTDVRWARRPNSRDGHCLFSAIADQLALLNVLPANEANYPTVRAAASGYISQHPDVFLPFLPSISGEDGVGATENSGLMDARQFEQYCLAIKDTAAWGGEPEILALSRAYNAPIQVIQAGTPSVVTHTPDGNNLDLARDAKIIRISFHRRMYGLGEHYNSLRPKNALTTVADKIHLMLS</sequence>
<feature type="compositionally biased region" description="Basic residues" evidence="1">
    <location>
        <begin position="1"/>
        <end position="11"/>
    </location>
</feature>
<evidence type="ECO:0000256" key="1">
    <source>
        <dbReference type="SAM" id="MobiDB-lite"/>
    </source>
</evidence>
<accession>A0A8I2YRI2</accession>
<organism evidence="3 4">
    <name type="scientific">Boletus reticuloceps</name>
    <dbReference type="NCBI Taxonomy" id="495285"/>
    <lineage>
        <taxon>Eukaryota</taxon>
        <taxon>Fungi</taxon>
        <taxon>Dikarya</taxon>
        <taxon>Basidiomycota</taxon>
        <taxon>Agaricomycotina</taxon>
        <taxon>Agaricomycetes</taxon>
        <taxon>Agaricomycetidae</taxon>
        <taxon>Boletales</taxon>
        <taxon>Boletineae</taxon>
        <taxon>Boletaceae</taxon>
        <taxon>Boletoideae</taxon>
        <taxon>Boletus</taxon>
    </lineage>
</organism>
<feature type="compositionally biased region" description="Basic and acidic residues" evidence="1">
    <location>
        <begin position="55"/>
        <end position="67"/>
    </location>
</feature>